<accession>A0A163JE78</accession>
<feature type="signal peptide" evidence="1">
    <location>
        <begin position="1"/>
        <end position="15"/>
    </location>
</feature>
<dbReference type="AlphaFoldDB" id="A0A163JE78"/>
<protein>
    <recommendedName>
        <fullName evidence="4">Ndc10 domain-containing protein</fullName>
    </recommendedName>
</protein>
<keyword evidence="3" id="KW-1185">Reference proteome</keyword>
<name>A0A163JE78_ABSGL</name>
<gene>
    <name evidence="2" type="primary">ABSGL_04308.1 scaffold 5375</name>
</gene>
<dbReference type="Proteomes" id="UP000078561">
    <property type="component" value="Unassembled WGS sequence"/>
</dbReference>
<keyword evidence="1" id="KW-0732">Signal</keyword>
<evidence type="ECO:0000313" key="2">
    <source>
        <dbReference type="EMBL" id="SAL98744.1"/>
    </source>
</evidence>
<evidence type="ECO:0008006" key="4">
    <source>
        <dbReference type="Google" id="ProtNLM"/>
    </source>
</evidence>
<evidence type="ECO:0000256" key="1">
    <source>
        <dbReference type="SAM" id="SignalP"/>
    </source>
</evidence>
<proteinExistence type="predicted"/>
<organism evidence="2">
    <name type="scientific">Absidia glauca</name>
    <name type="common">Pin mould</name>
    <dbReference type="NCBI Taxonomy" id="4829"/>
    <lineage>
        <taxon>Eukaryota</taxon>
        <taxon>Fungi</taxon>
        <taxon>Fungi incertae sedis</taxon>
        <taxon>Mucoromycota</taxon>
        <taxon>Mucoromycotina</taxon>
        <taxon>Mucoromycetes</taxon>
        <taxon>Mucorales</taxon>
        <taxon>Cunninghamellaceae</taxon>
        <taxon>Absidia</taxon>
    </lineage>
</organism>
<reference evidence="2" key="1">
    <citation type="submission" date="2016-04" db="EMBL/GenBank/DDBJ databases">
        <authorList>
            <person name="Evans L.H."/>
            <person name="Alamgir A."/>
            <person name="Owens N."/>
            <person name="Weber N.D."/>
            <person name="Virtaneva K."/>
            <person name="Barbian K."/>
            <person name="Babar A."/>
            <person name="Rosenke K."/>
        </authorList>
    </citation>
    <scope>NUCLEOTIDE SEQUENCE [LARGE SCALE GENOMIC DNA]</scope>
    <source>
        <strain evidence="2">CBS 101.48</strain>
    </source>
</reference>
<dbReference type="EMBL" id="LT552347">
    <property type="protein sequence ID" value="SAL98744.1"/>
    <property type="molecule type" value="Genomic_DNA"/>
</dbReference>
<dbReference type="OrthoDB" id="5860629at2759"/>
<evidence type="ECO:0000313" key="3">
    <source>
        <dbReference type="Proteomes" id="UP000078561"/>
    </source>
</evidence>
<sequence>MNLPSLLCLTQFAISLSVYFSSVPQLILGLWQRHKHSMIDDFCHAAGITNVDAQVRNHPNLNSPTTLEPMYAQCLLDMENTLQAHGKSLPPPSTVPNLYFDQPAVIRDQLLLLDQARSNYQAQFPFNTDQQHASTI</sequence>
<feature type="chain" id="PRO_5013085362" description="Ndc10 domain-containing protein" evidence="1">
    <location>
        <begin position="16"/>
        <end position="136"/>
    </location>
</feature>
<dbReference type="InParanoid" id="A0A163JE78"/>